<dbReference type="Proteomes" id="UP000038045">
    <property type="component" value="Unplaced"/>
</dbReference>
<evidence type="ECO:0000313" key="2">
    <source>
        <dbReference type="Proteomes" id="UP000038045"/>
    </source>
</evidence>
<reference evidence="3" key="1">
    <citation type="submission" date="2017-02" db="UniProtKB">
        <authorList>
            <consortium name="WormBaseParasite"/>
        </authorList>
    </citation>
    <scope>IDENTIFICATION</scope>
</reference>
<feature type="compositionally biased region" description="Basic residues" evidence="1">
    <location>
        <begin position="108"/>
        <end position="118"/>
    </location>
</feature>
<evidence type="ECO:0000256" key="1">
    <source>
        <dbReference type="SAM" id="MobiDB-lite"/>
    </source>
</evidence>
<feature type="region of interest" description="Disordered" evidence="1">
    <location>
        <begin position="30"/>
        <end position="78"/>
    </location>
</feature>
<feature type="region of interest" description="Disordered" evidence="1">
    <location>
        <begin position="180"/>
        <end position="374"/>
    </location>
</feature>
<accession>A0A0N5A0T9</accession>
<feature type="compositionally biased region" description="Basic and acidic residues" evidence="1">
    <location>
        <begin position="190"/>
        <end position="213"/>
    </location>
</feature>
<feature type="compositionally biased region" description="Polar residues" evidence="1">
    <location>
        <begin position="135"/>
        <end position="144"/>
    </location>
</feature>
<protein>
    <submittedName>
        <fullName evidence="3">LigA</fullName>
    </submittedName>
</protein>
<evidence type="ECO:0000313" key="3">
    <source>
        <dbReference type="WBParaSite" id="PTRK_0001511100.1"/>
    </source>
</evidence>
<proteinExistence type="predicted"/>
<feature type="region of interest" description="Disordered" evidence="1">
    <location>
        <begin position="92"/>
        <end position="147"/>
    </location>
</feature>
<dbReference type="AlphaFoldDB" id="A0A0N5A0T9"/>
<dbReference type="WBParaSite" id="PTRK_0001511100.1">
    <property type="protein sequence ID" value="PTRK_0001511100.1"/>
    <property type="gene ID" value="PTRK_0001511100"/>
</dbReference>
<name>A0A0N5A0T9_PARTI</name>
<sequence length="443" mass="48102">MADQGGTIQARLMDVAQDFRRRRSADAALGVARRRQRAKAAHGDQVHPVAVLQRVGGAAPDRRGRGQAGDQHHVRPLSARLYDDARGLKRAGDCGRACRRRDSERARPSGRRGGRQAQKKGGQDNGKPAHGVNLPSDSGETSARGSWRDGLNFTTIRSEIIGSGEVLMKKSIIVLSAVAGAGGGGGRGRLPAERDVPGAGGDGRRTRSADARLEPALSVVDPEPRDRFRQRQPHAAVRAAAGRGPLQADQRHPRPPHRRRGAAPGGRGGHRERAPQRFRLPLWRRGVPDRPGRNQPAPGCDDRRTDAPGPGDQGHYGLGRVAGDLLRPAPQGDRRRPADPGARQHHRQYRLYSEAERADRPGYPDDADLSGRPFRLHRPHADLAGRRRAAGGTDRPARAHGHGDALDHYRFGLDQSELRSMVQINHLSEYLGSHAIACEPISL</sequence>
<feature type="compositionally biased region" description="Basic and acidic residues" evidence="1">
    <location>
        <begin position="353"/>
        <end position="363"/>
    </location>
</feature>
<keyword evidence="2" id="KW-1185">Reference proteome</keyword>
<organism evidence="2 3">
    <name type="scientific">Parastrongyloides trichosuri</name>
    <name type="common">Possum-specific nematode worm</name>
    <dbReference type="NCBI Taxonomy" id="131310"/>
    <lineage>
        <taxon>Eukaryota</taxon>
        <taxon>Metazoa</taxon>
        <taxon>Ecdysozoa</taxon>
        <taxon>Nematoda</taxon>
        <taxon>Chromadorea</taxon>
        <taxon>Rhabditida</taxon>
        <taxon>Tylenchina</taxon>
        <taxon>Panagrolaimomorpha</taxon>
        <taxon>Strongyloidoidea</taxon>
        <taxon>Strongyloididae</taxon>
        <taxon>Parastrongyloides</taxon>
    </lineage>
</organism>